<reference evidence="1 2" key="1">
    <citation type="submission" date="2012-01" db="EMBL/GenBank/DDBJ databases">
        <title>Improved High-Quality Draft sequence of Metallosphaera yellowstonensis MK1.</title>
        <authorList>
            <consortium name="US DOE Joint Genome Institute"/>
            <person name="Lucas S."/>
            <person name="Han J."/>
            <person name="Cheng J.-F."/>
            <person name="Goodwin L."/>
            <person name="Pitluck S."/>
            <person name="Peters L."/>
            <person name="Teshima H."/>
            <person name="Detter J.C."/>
            <person name="Han C."/>
            <person name="Tapia R."/>
            <person name="Land M."/>
            <person name="Hauser L."/>
            <person name="Kyrpides N."/>
            <person name="Kozubal M."/>
            <person name="Macur R.E."/>
            <person name="Jay Z."/>
            <person name="Inskeep W."/>
            <person name="Woyke T."/>
        </authorList>
    </citation>
    <scope>NUCLEOTIDE SEQUENCE [LARGE SCALE GENOMIC DNA]</scope>
    <source>
        <strain evidence="1 2">MK1</strain>
    </source>
</reference>
<gene>
    <name evidence="1" type="ORF">MetMK1DRAFT_00030990</name>
</gene>
<organism evidence="1 2">
    <name type="scientific">Metallosphaera yellowstonensis MK1</name>
    <dbReference type="NCBI Taxonomy" id="671065"/>
    <lineage>
        <taxon>Archaea</taxon>
        <taxon>Thermoproteota</taxon>
        <taxon>Thermoprotei</taxon>
        <taxon>Sulfolobales</taxon>
        <taxon>Sulfolobaceae</taxon>
        <taxon>Metallosphaera</taxon>
    </lineage>
</organism>
<keyword evidence="2" id="KW-1185">Reference proteome</keyword>
<dbReference type="STRING" id="671065.MetMK1DRAFT_00030990"/>
<dbReference type="EMBL" id="JH597770">
    <property type="protein sequence ID" value="EHP68656.1"/>
    <property type="molecule type" value="Genomic_DNA"/>
</dbReference>
<proteinExistence type="predicted"/>
<dbReference type="Proteomes" id="UP000003980">
    <property type="component" value="Unassembled WGS sequence"/>
</dbReference>
<dbReference type="OrthoDB" id="14842at2157"/>
<accession>H2C930</accession>
<dbReference type="HOGENOM" id="CLU_184178_0_0_2"/>
<evidence type="ECO:0000313" key="2">
    <source>
        <dbReference type="Proteomes" id="UP000003980"/>
    </source>
</evidence>
<protein>
    <submittedName>
        <fullName evidence="1">Uncharacterized protein</fullName>
    </submittedName>
</protein>
<evidence type="ECO:0000313" key="1">
    <source>
        <dbReference type="EMBL" id="EHP68656.1"/>
    </source>
</evidence>
<name>H2C930_9CREN</name>
<dbReference type="AlphaFoldDB" id="H2C930"/>
<dbReference type="RefSeq" id="WP_009075316.1">
    <property type="nucleotide sequence ID" value="NZ_JH597770.1"/>
</dbReference>
<dbReference type="eggNOG" id="arCOG04059">
    <property type="taxonomic scope" value="Archaea"/>
</dbReference>
<sequence length="72" mass="8333">MDNIKVKLSTGKEIEVNEDVVRILNKYARTQLTLEGLAAELNLSSWEEAYELVKVVPSWVMWTPLQVMRRAK</sequence>